<dbReference type="InterPro" id="IPR020845">
    <property type="entry name" value="AMP-binding_CS"/>
</dbReference>
<sequence length="3369" mass="358641">MATAAVQSPVDARDVFSRSVAAAPPGDVSAESASVTPSDEDILRDIASVCGVPVAAIEDLYPCTPLQVGIIAQPIERIYINCIYATLAPSLDLNRFCDAIRHVYALNSVLRTRIVDSELGLVQVVLKEELTIAQPPATTQDNKDELQATLWREKSTPMRLGQPLFRAAVVGRTIVLTTHHAIADGGTYHSLFDNLSRAYHGQALAPHAEFRLFVKHCCSIEDAAARAFWGPRFSGHPVAFPIMDIDVMPDARAKIKTTVSLASIPLHDVPVGLMSSYVETAWAVTAMSYTNAESIVFGRVLSARAASLGGFESTLGPTIVTMPVQVNLSQTATIGALIRERAQERREALNSPALQYGLVGLRTVNDAAKRAARFTTLINFRTPTDQGTDYISTELDIHGEYEPHLPYGLGISLVWNGKGLNMETLHDPDIVCERQTRRLLRQFEHVLGLLLQMPAGTRLGALTLLNAHDRREMIGWNRLSIEPADHTLHQLFRARSRLQPDAPAVRGPEGNLTYAALDRKSDAVAHGLRSKGVGKEDAVVLVFDKSVWTIVAQLGVLKAGAVCVPIDPAFPAARKKTILSGSGAAMVLTGAPFHELPSEWTGTVWVLGGDDEQLDINEAAKGNHDAGDNNNNNNNNNSNDGVSASQAAFILFTSGSTGAPKGHILEHRNLVSSLTAIGRAMSLDQNTRMLQFAAYVWDMSIAEMHGTLLAGGCVCVPSDEARESAVAAYIAADQVNTAIFTPTVLRLLAPHEAPLATIMSIGEPVDLESADAWTAAGCRFFNAWGPSETACVSAMAELTPESSYRGNIGRPLASAIWLVDPRDADAGRLVPVGAVGEIVVEGRGVARGYLNAPQQTAAAFIDPPSWAPSRRGSAKKMYRTGDLARYNPDGSLQYVGRQDNQVKVNGQRVELGEVEKALGSYEGVRQALCVAQALRGQGSRKSLVAVVVLDSPRLQAPQALRELSAEHEPQVSHTLETLRELLSTRLPSYMVPSVWKVVEDFPRTTSLKIDRSAIKKWLLAELTAGGDSGGAEGADADKLTEPVSPTEVCLRAAWADALGLLEAEVGRESSFIRLGGDSILAIKVATLCRKQGLRVSVATLLRSRSLAEVAENTAPIEADPRSGNKEARVTKVNGVNGLSATGSDEVSELARWDPADMPMMQSLLEDLGLDASDVEAVMPCSPLQQDITLSQAKDNGSEYWMRLTMKLSSTTSGEVVDEARLVQSWKAVCSAQPILRTIIVSYEGRDSAFQQIILKDAPTSVSSAKLGQSQEPADIGPALAAIQPPNLIARKSQHHLHISSTTAGPVYVIVFINHALFDERSVHLLANQLSSAYRDAASLSRGRSLAAYLDRVEQSRDATQDHWRKYLAGAEPCNIPELTRAESKLTQPVGSVICDVPIADVQRITAFCGTHGVTLANLMQLAWAVVLQICTGSDSPVFGYLHSHSGLVEGGDSIMGPLLSMAYWRLRGGPDTPVDQLLKMANKDSLQALECGACSVSQLYEDLGLGSAALFNTVMTIYRLSPRDTVAVRDRSGGLDIEHMPLGGHNEYLMTLGVAYDNNAIHSGILFDPARAAPSFVSKIAVLLSTVLDGIVGNSQQTLQSLEATVLPGDLTLFSPRDDISRAVRRKAAAHCEVGPTQVESVYPCTALQCQQVEAAVASTQSDLDQYIFHCNGSSVSAADVQAAWERVVAAYPILRSRIVSLGDHGTCCVTLRSGAGILADSEGSLADYLTLDGDKPVRYGRPLCRLGVVDEQQAGGPVSAVLSIHRTIYDPWTISVIERALARACAGEDIAPVQPCDSSLVGGHRACRAAATAARSRPVSNPVVHNSEAPRFPRAQAGTAVLSGSHLSQVEGVFETEILHAAWVLTLSRVTASSSVSVGVHVDGRGARVGDTMPPEMLEVPGPVGAVHPFSVDVSSTPTVAALLGSIRSWEAEISAEPSSVETRSRPHQTPAAVAAANVLVVDQSPRLLLQPPRQGQPAVTRSRAHMSPTPTSDGVLMVLRCTTVADSDKVEMDVRFDKRAVAPEAVGMLVAQYQHAIRQLTSSSSSATILADLPVLSSHETTLLRQWAQELPPTAAEGDGDCYYIHDQIKQQATTQSGGPAVCSWDGDLTHGELDDLSDRLAAFLLARYGVGPGVVVPYFLDKSVVAVVVMLGILKAGGALLPLDSNHPAERLQGIIAESGASVVLVVSALHGKVAGKLDSSSSSQELVEVNMALVHSLARETPRPAAPISPSDLCYIIYTSGSSGKPKGVMVTHGNMTTSATARRELVGMGPRTRTLQYLNFIFDVAMFDVFLTLAAGGCVCLPSEAEWSSDVAGAVRRTRANFVFLTPSLATLLRPGECPTLDTLALTGEPCEAGVVERWRDRRVLNMYGPAEATVHSSGADVSHGSGRHHLDIGRGGGCVYWAVDPERCDRLVPIGCPGELVIYGPIVARGYLGDPGRTAAAFIGPPAWAEAMGLPSGGGSYRWYKTGDLVVQSPDGSMVYQGRKDTQVKLSGQRIELGEIEHHLLLRPSGSRWHVAVELVAPAGLDQDKALVVFFADGADDAGQENQQQQLLLPPLRDEAVAFRDSLTASVPPYMVPQFYVRLCKLPMTSSGKLDRAALRRLGGSLSPAELGRYSTSGAGTSPPTPPLSTDGRDGSDGGDGASKNSSSHQQQLEARLGQLWSEVLGIPQETIRPEDNFFSLGGSSIRATRLAHGARRAGIELGVPLVFEHPTLGQMASAASWRGNGNGNGSDDGVDRNGPDQAAALASRLTKLMLADGDFRRSWEAQAARRPGLGGLSAGSIASVAVATDVQADMVAVGELDGQAWHNSMTVEAAATAGGLEVAALQRACAAVMARHELLRTTFVQHRDRLYQVVLRPDAAEAAAASGSSDLARFHLQQLSGDAGSGQQRCARLVLEVHHAHYDAIAMDMVLADLRAAYCHYTSPSTTTTAWTPPPAPRFDALVAHVGALDPAPARRFWTAALAGSAMTRLVPTPPGAPATPYPCVDTVRVRVPMACVDVNVDVGSTGRSTPSSVVQAAWALLLARATGRRDVVFCAPHANRDVPGFADADRVPGLCLNFLPARARLASGNASGYASGNAPGDGPGEAATLGALIHQMHAAAVAAIPHRHLGFRTVVRECTPWPARTRYGSMLIYQNHDALRRAIRFGDRDCLLTPRGNFGRCADLLVEATPDEDVNGDSRDLVVDLLFSRRSFTDAQVDWIARTLEAILLAVPTSLDVPIDQVGCSPGDTLPYPVSLHGIGASASASSNGHGQGNGNRNADGNGHANGDGHVHDLVLQAWSRVGLMANKTVDTSHADLLRDGGDCSMYNDVDASGSGVGGGDLVTTLLLAREYQRSGHQVTMQQLIDNPTMRAQSGLITSAL</sequence>
<organism evidence="6 7">
    <name type="scientific">Microdochium bolleyi</name>
    <dbReference type="NCBI Taxonomy" id="196109"/>
    <lineage>
        <taxon>Eukaryota</taxon>
        <taxon>Fungi</taxon>
        <taxon>Dikarya</taxon>
        <taxon>Ascomycota</taxon>
        <taxon>Pezizomycotina</taxon>
        <taxon>Sordariomycetes</taxon>
        <taxon>Xylariomycetidae</taxon>
        <taxon>Xylariales</taxon>
        <taxon>Microdochiaceae</taxon>
        <taxon>Microdochium</taxon>
    </lineage>
</organism>
<dbReference type="InterPro" id="IPR001242">
    <property type="entry name" value="Condensation_dom"/>
</dbReference>
<feature type="region of interest" description="Disordered" evidence="4">
    <location>
        <begin position="2615"/>
        <end position="2659"/>
    </location>
</feature>
<keyword evidence="2" id="KW-0597">Phosphoprotein</keyword>
<dbReference type="FunFam" id="3.30.300.30:FF:000015">
    <property type="entry name" value="Nonribosomal peptide synthase SidD"/>
    <property type="match status" value="2"/>
</dbReference>
<accession>A0A136J4Z0</accession>
<dbReference type="InterPro" id="IPR045851">
    <property type="entry name" value="AMP-bd_C_sf"/>
</dbReference>
<dbReference type="GO" id="GO:0043041">
    <property type="term" value="P:amino acid activation for nonribosomal peptide biosynthetic process"/>
    <property type="evidence" value="ECO:0007669"/>
    <property type="project" value="TreeGrafter"/>
</dbReference>
<dbReference type="PROSITE" id="PS00012">
    <property type="entry name" value="PHOSPHOPANTETHEINE"/>
    <property type="match status" value="1"/>
</dbReference>
<dbReference type="Gene3D" id="3.30.300.30">
    <property type="match status" value="2"/>
</dbReference>
<gene>
    <name evidence="6" type="ORF">Micbo1qcDRAFT_195137</name>
</gene>
<dbReference type="Pfam" id="PF00550">
    <property type="entry name" value="PP-binding"/>
    <property type="match status" value="2"/>
</dbReference>
<dbReference type="InterPro" id="IPR025110">
    <property type="entry name" value="AMP-bd_C"/>
</dbReference>
<dbReference type="Pfam" id="PF00668">
    <property type="entry name" value="Condensation"/>
    <property type="match status" value="3"/>
</dbReference>
<evidence type="ECO:0000256" key="1">
    <source>
        <dbReference type="ARBA" id="ARBA00022450"/>
    </source>
</evidence>
<reference evidence="7" key="1">
    <citation type="submission" date="2016-02" db="EMBL/GenBank/DDBJ databases">
        <title>Draft genome sequence of Microdochium bolleyi, a fungal endophyte of beachgrass.</title>
        <authorList>
            <consortium name="DOE Joint Genome Institute"/>
            <person name="David A.S."/>
            <person name="May G."/>
            <person name="Haridas S."/>
            <person name="Lim J."/>
            <person name="Wang M."/>
            <person name="Labutti K."/>
            <person name="Lipzen A."/>
            <person name="Barry K."/>
            <person name="Grigoriev I.V."/>
        </authorList>
    </citation>
    <scope>NUCLEOTIDE SEQUENCE [LARGE SCALE GENOMIC DNA]</scope>
    <source>
        <strain evidence="7">J235TASD1</strain>
    </source>
</reference>
<name>A0A136J4Z0_9PEZI</name>
<protein>
    <recommendedName>
        <fullName evidence="5">Carrier domain-containing protein</fullName>
    </recommendedName>
</protein>
<dbReference type="Proteomes" id="UP000070501">
    <property type="component" value="Unassembled WGS sequence"/>
</dbReference>
<dbReference type="InterPro" id="IPR000873">
    <property type="entry name" value="AMP-dep_synth/lig_dom"/>
</dbReference>
<dbReference type="FunFam" id="1.10.1200.10:FF:000005">
    <property type="entry name" value="Nonribosomal peptide synthetase 1"/>
    <property type="match status" value="1"/>
</dbReference>
<dbReference type="SUPFAM" id="SSF47336">
    <property type="entry name" value="ACP-like"/>
    <property type="match status" value="2"/>
</dbReference>
<dbReference type="InterPro" id="IPR042099">
    <property type="entry name" value="ANL_N_sf"/>
</dbReference>
<dbReference type="OrthoDB" id="416786at2759"/>
<feature type="domain" description="Carrier" evidence="5">
    <location>
        <begin position="2654"/>
        <end position="2730"/>
    </location>
</feature>
<feature type="domain" description="Carrier" evidence="5">
    <location>
        <begin position="1044"/>
        <end position="1117"/>
    </location>
</feature>
<dbReference type="Gene3D" id="3.30.559.10">
    <property type="entry name" value="Chloramphenicol acetyltransferase-like domain"/>
    <property type="match status" value="4"/>
</dbReference>
<feature type="region of interest" description="Disordered" evidence="4">
    <location>
        <begin position="2726"/>
        <end position="2746"/>
    </location>
</feature>
<keyword evidence="3" id="KW-0436">Ligase</keyword>
<dbReference type="InterPro" id="IPR020806">
    <property type="entry name" value="PKS_PP-bd"/>
</dbReference>
<feature type="compositionally biased region" description="Low complexity" evidence="4">
    <location>
        <begin position="629"/>
        <end position="639"/>
    </location>
</feature>
<dbReference type="InterPro" id="IPR036736">
    <property type="entry name" value="ACP-like_sf"/>
</dbReference>
<dbReference type="Gene3D" id="3.40.50.12780">
    <property type="entry name" value="N-terminal domain of ligase-like"/>
    <property type="match status" value="2"/>
</dbReference>
<dbReference type="SUPFAM" id="SSF52777">
    <property type="entry name" value="CoA-dependent acyltransferases"/>
    <property type="match status" value="8"/>
</dbReference>
<dbReference type="PROSITE" id="PS50075">
    <property type="entry name" value="CARRIER"/>
    <property type="match status" value="2"/>
</dbReference>
<evidence type="ECO:0000256" key="2">
    <source>
        <dbReference type="ARBA" id="ARBA00022553"/>
    </source>
</evidence>
<keyword evidence="7" id="KW-1185">Reference proteome</keyword>
<dbReference type="GO" id="GO:0016874">
    <property type="term" value="F:ligase activity"/>
    <property type="evidence" value="ECO:0007669"/>
    <property type="project" value="UniProtKB-KW"/>
</dbReference>
<dbReference type="NCBIfam" id="TIGR01733">
    <property type="entry name" value="AA-adenyl-dom"/>
    <property type="match status" value="2"/>
</dbReference>
<dbReference type="InParanoid" id="A0A136J4Z0"/>
<feature type="region of interest" description="Disordered" evidence="4">
    <location>
        <begin position="1971"/>
        <end position="1994"/>
    </location>
</feature>
<dbReference type="SUPFAM" id="SSF56801">
    <property type="entry name" value="Acetyl-CoA synthetase-like"/>
    <property type="match status" value="2"/>
</dbReference>
<dbReference type="Gene3D" id="1.10.1200.10">
    <property type="entry name" value="ACP-like"/>
    <property type="match status" value="2"/>
</dbReference>
<dbReference type="InterPro" id="IPR006162">
    <property type="entry name" value="Ppantetheine_attach_site"/>
</dbReference>
<dbReference type="EMBL" id="KQ964249">
    <property type="protein sequence ID" value="KXJ92222.1"/>
    <property type="molecule type" value="Genomic_DNA"/>
</dbReference>
<keyword evidence="1" id="KW-0596">Phosphopantetheine</keyword>
<feature type="region of interest" description="Disordered" evidence="4">
    <location>
        <begin position="3249"/>
        <end position="3275"/>
    </location>
</feature>
<evidence type="ECO:0000259" key="5">
    <source>
        <dbReference type="PROSITE" id="PS50075"/>
    </source>
</evidence>
<dbReference type="Pfam" id="PF00501">
    <property type="entry name" value="AMP-binding"/>
    <property type="match status" value="2"/>
</dbReference>
<dbReference type="SMART" id="SM00823">
    <property type="entry name" value="PKS_PP"/>
    <property type="match status" value="2"/>
</dbReference>
<evidence type="ECO:0000256" key="3">
    <source>
        <dbReference type="ARBA" id="ARBA00022598"/>
    </source>
</evidence>
<dbReference type="Gene3D" id="3.30.559.30">
    <property type="entry name" value="Nonribosomal peptide synthetase, condensation domain"/>
    <property type="match status" value="4"/>
</dbReference>
<dbReference type="CDD" id="cd05918">
    <property type="entry name" value="A_NRPS_SidN3_like"/>
    <property type="match status" value="2"/>
</dbReference>
<dbReference type="Pfam" id="PF13193">
    <property type="entry name" value="AMP-binding_C"/>
    <property type="match status" value="1"/>
</dbReference>
<evidence type="ECO:0000313" key="7">
    <source>
        <dbReference type="Proteomes" id="UP000070501"/>
    </source>
</evidence>
<feature type="region of interest" description="Disordered" evidence="4">
    <location>
        <begin position="620"/>
        <end position="639"/>
    </location>
</feature>
<evidence type="ECO:0000313" key="6">
    <source>
        <dbReference type="EMBL" id="KXJ92222.1"/>
    </source>
</evidence>
<dbReference type="STRING" id="196109.A0A136J4Z0"/>
<dbReference type="PANTHER" id="PTHR45527">
    <property type="entry name" value="NONRIBOSOMAL PEPTIDE SYNTHETASE"/>
    <property type="match status" value="1"/>
</dbReference>
<dbReference type="InterPro" id="IPR010071">
    <property type="entry name" value="AA_adenyl_dom"/>
</dbReference>
<dbReference type="InterPro" id="IPR009081">
    <property type="entry name" value="PP-bd_ACP"/>
</dbReference>
<proteinExistence type="predicted"/>
<dbReference type="GO" id="GO:0044550">
    <property type="term" value="P:secondary metabolite biosynthetic process"/>
    <property type="evidence" value="ECO:0007669"/>
    <property type="project" value="TreeGrafter"/>
</dbReference>
<evidence type="ECO:0000256" key="4">
    <source>
        <dbReference type="SAM" id="MobiDB-lite"/>
    </source>
</evidence>
<dbReference type="GO" id="GO:0031177">
    <property type="term" value="F:phosphopantetheine binding"/>
    <property type="evidence" value="ECO:0007669"/>
    <property type="project" value="InterPro"/>
</dbReference>
<feature type="compositionally biased region" description="Low complexity" evidence="4">
    <location>
        <begin position="3249"/>
        <end position="3273"/>
    </location>
</feature>
<dbReference type="PANTHER" id="PTHR45527:SF1">
    <property type="entry name" value="FATTY ACID SYNTHASE"/>
    <property type="match status" value="1"/>
</dbReference>
<dbReference type="InterPro" id="IPR023213">
    <property type="entry name" value="CAT-like_dom_sf"/>
</dbReference>
<dbReference type="GO" id="GO:0005737">
    <property type="term" value="C:cytoplasm"/>
    <property type="evidence" value="ECO:0007669"/>
    <property type="project" value="TreeGrafter"/>
</dbReference>
<dbReference type="PROSITE" id="PS00455">
    <property type="entry name" value="AMP_BINDING"/>
    <property type="match status" value="2"/>
</dbReference>